<dbReference type="Pfam" id="PF10136">
    <property type="entry name" value="SpecificRecomb"/>
    <property type="match status" value="1"/>
</dbReference>
<sequence>MAMLRTFRKMLRSRRFKARPTFVLAHDELYRLTQGFCEADTTAVAIRRASTLFGFIWGTGSDRAFVVRLLRWIRMMEQDRELSAAFSRSWNAMLLELDSVTLFAEAGLPGHHALVRELVGRVFQRLLPSAREESDTGRIFADVFSTPEAVERFVGQQGFVFERLVRVLALSPAAVVHLEEDLRQAMCLLATRVAGRGATAAIRQRGSTRHVEESPFYLLIFATERMMRAEGTLERREEFGMLQGAIAACIGELDQIHLHMEDAGVSSALVYDLRSIEGSLVRMDMLAAVYTGASARVHSPLRELMNTLVRGRLDDMRLRLLIGQNVNMLARKTVERTGQGGEHYIAHSDGAYWRMWRAAAGGGLLTVFTAAVKMRLIESHFPLAIEGFFIGTDYAVSFILLQIFGLALATKQPSMTAATLAGIIRENRGVARFSKISEFAADISRTQLAAAFSNVIAVCVGAVAFERLWDWMFKAHYLAEESAHHVTTTLHPFTSGTAIFAAFTGVLLWMAAVIGGWFENFAVYHRVPEAVAQHPLGQRFGTRKMKLAADWLERNLASWSTSIVLGYLLGFSPVVARFFGIPLDVRHVTLSTGTLALAAARFGTSSFGHGWLWYAIAGIGITFVLNLGVSFSIASLVALRAYEVPREEQWQIVKFLAREVLDAPLSFVFPVREEVLSIAPVVDEEVEETVPAEH</sequence>
<evidence type="ECO:0000313" key="2">
    <source>
        <dbReference type="EMBL" id="MBB5057712.1"/>
    </source>
</evidence>
<gene>
    <name evidence="2" type="ORF">HDF16_002418</name>
</gene>
<organism evidence="2 3">
    <name type="scientific">Granulicella aggregans</name>
    <dbReference type="NCBI Taxonomy" id="474949"/>
    <lineage>
        <taxon>Bacteria</taxon>
        <taxon>Pseudomonadati</taxon>
        <taxon>Acidobacteriota</taxon>
        <taxon>Terriglobia</taxon>
        <taxon>Terriglobales</taxon>
        <taxon>Acidobacteriaceae</taxon>
        <taxon>Granulicella</taxon>
    </lineage>
</organism>
<dbReference type="AlphaFoldDB" id="A0A7W7ZDA0"/>
<proteinExistence type="predicted"/>
<dbReference type="InterPro" id="IPR011385">
    <property type="entry name" value="Site-sp_rcmbase"/>
</dbReference>
<keyword evidence="1" id="KW-1133">Transmembrane helix</keyword>
<accession>A0A7W7ZDA0</accession>
<dbReference type="EMBL" id="JACHIP010000003">
    <property type="protein sequence ID" value="MBB5057712.1"/>
    <property type="molecule type" value="Genomic_DNA"/>
</dbReference>
<feature type="transmembrane region" description="Helical" evidence="1">
    <location>
        <begin position="498"/>
        <end position="518"/>
    </location>
</feature>
<feature type="transmembrane region" description="Helical" evidence="1">
    <location>
        <begin position="611"/>
        <end position="639"/>
    </location>
</feature>
<feature type="transmembrane region" description="Helical" evidence="1">
    <location>
        <begin position="388"/>
        <end position="409"/>
    </location>
</feature>
<evidence type="ECO:0000313" key="3">
    <source>
        <dbReference type="Proteomes" id="UP000540989"/>
    </source>
</evidence>
<evidence type="ECO:0000256" key="1">
    <source>
        <dbReference type="SAM" id="Phobius"/>
    </source>
</evidence>
<keyword evidence="1" id="KW-0472">Membrane</keyword>
<keyword evidence="3" id="KW-1185">Reference proteome</keyword>
<keyword evidence="1" id="KW-0812">Transmembrane</keyword>
<feature type="transmembrane region" description="Helical" evidence="1">
    <location>
        <begin position="556"/>
        <end position="579"/>
    </location>
</feature>
<reference evidence="2 3" key="1">
    <citation type="submission" date="2020-08" db="EMBL/GenBank/DDBJ databases">
        <title>Genomic Encyclopedia of Type Strains, Phase IV (KMG-V): Genome sequencing to study the core and pangenomes of soil and plant-associated prokaryotes.</title>
        <authorList>
            <person name="Whitman W."/>
        </authorList>
    </citation>
    <scope>NUCLEOTIDE SEQUENCE [LARGE SCALE GENOMIC DNA]</scope>
    <source>
        <strain evidence="2 3">M8UP14</strain>
    </source>
</reference>
<name>A0A7W7ZDA0_9BACT</name>
<comment type="caution">
    <text evidence="2">The sequence shown here is derived from an EMBL/GenBank/DDBJ whole genome shotgun (WGS) entry which is preliminary data.</text>
</comment>
<feature type="transmembrane region" description="Helical" evidence="1">
    <location>
        <begin position="358"/>
        <end position="376"/>
    </location>
</feature>
<dbReference type="Proteomes" id="UP000540989">
    <property type="component" value="Unassembled WGS sequence"/>
</dbReference>
<protein>
    <submittedName>
        <fullName evidence="2">Site-specific recombinase</fullName>
    </submittedName>
</protein>
<feature type="transmembrane region" description="Helical" evidence="1">
    <location>
        <begin position="448"/>
        <end position="465"/>
    </location>
</feature>